<feature type="compositionally biased region" description="Pro residues" evidence="1">
    <location>
        <begin position="1"/>
        <end position="18"/>
    </location>
</feature>
<dbReference type="AlphaFoldDB" id="A0A0F8ZBZ8"/>
<feature type="region of interest" description="Disordered" evidence="1">
    <location>
        <begin position="335"/>
        <end position="354"/>
    </location>
</feature>
<feature type="non-terminal residue" evidence="3">
    <location>
        <position position="1"/>
    </location>
</feature>
<dbReference type="Pfam" id="PF00990">
    <property type="entry name" value="GGDEF"/>
    <property type="match status" value="1"/>
</dbReference>
<feature type="compositionally biased region" description="Pro residues" evidence="1">
    <location>
        <begin position="345"/>
        <end position="354"/>
    </location>
</feature>
<evidence type="ECO:0000259" key="2">
    <source>
        <dbReference type="PROSITE" id="PS50887"/>
    </source>
</evidence>
<evidence type="ECO:0000256" key="1">
    <source>
        <dbReference type="SAM" id="MobiDB-lite"/>
    </source>
</evidence>
<dbReference type="InterPro" id="IPR043128">
    <property type="entry name" value="Rev_trsase/Diguanyl_cyclase"/>
</dbReference>
<reference evidence="3" key="1">
    <citation type="journal article" date="2015" name="Nature">
        <title>Complex archaea that bridge the gap between prokaryotes and eukaryotes.</title>
        <authorList>
            <person name="Spang A."/>
            <person name="Saw J.H."/>
            <person name="Jorgensen S.L."/>
            <person name="Zaremba-Niedzwiedzka K."/>
            <person name="Martijn J."/>
            <person name="Lind A.E."/>
            <person name="van Eijk R."/>
            <person name="Schleper C."/>
            <person name="Guy L."/>
            <person name="Ettema T.J."/>
        </authorList>
    </citation>
    <scope>NUCLEOTIDE SEQUENCE</scope>
</reference>
<dbReference type="Gene3D" id="3.30.70.270">
    <property type="match status" value="1"/>
</dbReference>
<dbReference type="InterPro" id="IPR000160">
    <property type="entry name" value="GGDEF_dom"/>
</dbReference>
<dbReference type="EMBL" id="LAZR01064402">
    <property type="protein sequence ID" value="KKK57591.1"/>
    <property type="molecule type" value="Genomic_DNA"/>
</dbReference>
<name>A0A0F8ZBZ8_9ZZZZ</name>
<feature type="domain" description="GGDEF" evidence="2">
    <location>
        <begin position="74"/>
        <end position="214"/>
    </location>
</feature>
<gene>
    <name evidence="3" type="ORF">LCGC14_3052930</name>
</gene>
<feature type="region of interest" description="Disordered" evidence="1">
    <location>
        <begin position="1"/>
        <end position="31"/>
    </location>
</feature>
<feature type="compositionally biased region" description="Basic and acidic residues" evidence="1">
    <location>
        <begin position="239"/>
        <end position="277"/>
    </location>
</feature>
<dbReference type="SMART" id="SM00267">
    <property type="entry name" value="GGDEF"/>
    <property type="match status" value="1"/>
</dbReference>
<accession>A0A0F8ZBZ8</accession>
<comment type="caution">
    <text evidence="3">The sequence shown here is derived from an EMBL/GenBank/DDBJ whole genome shotgun (WGS) entry which is preliminary data.</text>
</comment>
<dbReference type="PANTHER" id="PTHR44757">
    <property type="entry name" value="DIGUANYLATE CYCLASE DGCP"/>
    <property type="match status" value="1"/>
</dbReference>
<dbReference type="PANTHER" id="PTHR44757:SF2">
    <property type="entry name" value="BIOFILM ARCHITECTURE MAINTENANCE PROTEIN MBAA"/>
    <property type="match status" value="1"/>
</dbReference>
<sequence>PAPPAEAPPPAPEAPVPAPAAEAPPAKPSIRQRIADIIDPGRQAELQKAFEDPMTGLANQTAFERARPNLDADPEIEIVALDVQNLKGLNDIEGRESADAFLSEVGRVAREVAEEHGIPVRDVFRAGGDEFAIAAPKGEAEVIAREVVDRIGERGIGDTELQTGLRMGVGETWHAADAAAQAAKKATGAAAYRPSPAEQPQPTPGELAVTPAAEPDVSRETLAPPEEAPPVEVGEIGDTEQRARETTIEEIDRRRAAEQPVRETARQALDGRSKKEALERLQRLEDEAKQDGLDEEAELIAAAYEMVLDSPETAKVPVDVTTAEQNRALMEKEIADAQAAAAEPAEPPAQLPPG</sequence>
<evidence type="ECO:0000313" key="3">
    <source>
        <dbReference type="EMBL" id="KKK57591.1"/>
    </source>
</evidence>
<dbReference type="SUPFAM" id="SSF55073">
    <property type="entry name" value="Nucleotide cyclase"/>
    <property type="match status" value="1"/>
</dbReference>
<protein>
    <recommendedName>
        <fullName evidence="2">GGDEF domain-containing protein</fullName>
    </recommendedName>
</protein>
<feature type="region of interest" description="Disordered" evidence="1">
    <location>
        <begin position="187"/>
        <end position="277"/>
    </location>
</feature>
<proteinExistence type="predicted"/>
<organism evidence="3">
    <name type="scientific">marine sediment metagenome</name>
    <dbReference type="NCBI Taxonomy" id="412755"/>
    <lineage>
        <taxon>unclassified sequences</taxon>
        <taxon>metagenomes</taxon>
        <taxon>ecological metagenomes</taxon>
    </lineage>
</organism>
<dbReference type="PROSITE" id="PS50887">
    <property type="entry name" value="GGDEF"/>
    <property type="match status" value="1"/>
</dbReference>
<dbReference type="InterPro" id="IPR052155">
    <property type="entry name" value="Biofilm_reg_signaling"/>
</dbReference>
<feature type="non-terminal residue" evidence="3">
    <location>
        <position position="354"/>
    </location>
</feature>
<dbReference type="InterPro" id="IPR029787">
    <property type="entry name" value="Nucleotide_cyclase"/>
</dbReference>